<feature type="transmembrane region" description="Helical" evidence="1">
    <location>
        <begin position="20"/>
        <end position="48"/>
    </location>
</feature>
<dbReference type="Proteomes" id="UP000749040">
    <property type="component" value="Unassembled WGS sequence"/>
</dbReference>
<sequence>MTSNRRDWLLFTGWLVTGSCYLLALLTVLSIGVFLLPVAAAATVALATRTGSRRGLPGLLSSASLPLFVLTYINRQGPGTSCTTSAGGRTCTDGLLNPWLLLAAGLIVLVAGIALFLVTQRRAGESLRGGP</sequence>
<comment type="caution">
    <text evidence="2">The sequence shown here is derived from an EMBL/GenBank/DDBJ whole genome shotgun (WGS) entry which is preliminary data.</text>
</comment>
<name>A0ABS2TJ47_9ACTN</name>
<organism evidence="2 3">
    <name type="scientific">Actinacidiphila acididurans</name>
    <dbReference type="NCBI Taxonomy" id="2784346"/>
    <lineage>
        <taxon>Bacteria</taxon>
        <taxon>Bacillati</taxon>
        <taxon>Actinomycetota</taxon>
        <taxon>Actinomycetes</taxon>
        <taxon>Kitasatosporales</taxon>
        <taxon>Streptomycetaceae</taxon>
        <taxon>Actinacidiphila</taxon>
    </lineage>
</organism>
<keyword evidence="1" id="KW-1133">Transmembrane helix</keyword>
<keyword evidence="1" id="KW-0812">Transmembrane</keyword>
<protein>
    <submittedName>
        <fullName evidence="2">Uncharacterized protein</fullName>
    </submittedName>
</protein>
<evidence type="ECO:0000256" key="1">
    <source>
        <dbReference type="SAM" id="Phobius"/>
    </source>
</evidence>
<keyword evidence="3" id="KW-1185">Reference proteome</keyword>
<accession>A0ABS2TJ47</accession>
<gene>
    <name evidence="2" type="ORF">ITX44_00745</name>
</gene>
<dbReference type="RefSeq" id="WP_205355436.1">
    <property type="nucleotide sequence ID" value="NZ_JADKYB010000001.1"/>
</dbReference>
<feature type="transmembrane region" description="Helical" evidence="1">
    <location>
        <begin position="99"/>
        <end position="118"/>
    </location>
</feature>
<dbReference type="PROSITE" id="PS51257">
    <property type="entry name" value="PROKAR_LIPOPROTEIN"/>
    <property type="match status" value="1"/>
</dbReference>
<evidence type="ECO:0000313" key="2">
    <source>
        <dbReference type="EMBL" id="MBM9503082.1"/>
    </source>
</evidence>
<reference evidence="2 3" key="1">
    <citation type="submission" date="2021-01" db="EMBL/GenBank/DDBJ databases">
        <title>Streptomyces acididurans sp. nov., isolated from a peat swamp forest soil.</title>
        <authorList>
            <person name="Chantavorakit T."/>
            <person name="Duangmal K."/>
        </authorList>
    </citation>
    <scope>NUCLEOTIDE SEQUENCE [LARGE SCALE GENOMIC DNA]</scope>
    <source>
        <strain evidence="2 3">KK5PA1</strain>
    </source>
</reference>
<evidence type="ECO:0000313" key="3">
    <source>
        <dbReference type="Proteomes" id="UP000749040"/>
    </source>
</evidence>
<dbReference type="EMBL" id="JADKYB010000001">
    <property type="protein sequence ID" value="MBM9503082.1"/>
    <property type="molecule type" value="Genomic_DNA"/>
</dbReference>
<keyword evidence="1" id="KW-0472">Membrane</keyword>
<proteinExistence type="predicted"/>